<keyword evidence="1" id="KW-0472">Membrane</keyword>
<proteinExistence type="predicted"/>
<protein>
    <submittedName>
        <fullName evidence="2">Molybdenum ABC transporter permease</fullName>
    </submittedName>
</protein>
<evidence type="ECO:0000313" key="3">
    <source>
        <dbReference type="Proteomes" id="UP000319175"/>
    </source>
</evidence>
<dbReference type="OrthoDB" id="1376305at2"/>
<evidence type="ECO:0000313" key="2">
    <source>
        <dbReference type="EMBL" id="TPD66006.1"/>
    </source>
</evidence>
<feature type="transmembrane region" description="Helical" evidence="1">
    <location>
        <begin position="6"/>
        <end position="26"/>
    </location>
</feature>
<sequence>MNRDNAVLIIFGVLALIIGIALKLFIGRRVFYRRNSSGAEGFKNYRNALLTPFWESILAFMGGLLIILGVLALAFAKWIL</sequence>
<accession>A0A501Q1Z5</accession>
<dbReference type="AlphaFoldDB" id="A0A501Q1Z5"/>
<keyword evidence="1" id="KW-0812">Transmembrane</keyword>
<dbReference type="EMBL" id="VFJE01000056">
    <property type="protein sequence ID" value="TPD66006.1"/>
    <property type="molecule type" value="Genomic_DNA"/>
</dbReference>
<dbReference type="RefSeq" id="WP_140002768.1">
    <property type="nucleotide sequence ID" value="NZ_VFJE01000056.1"/>
</dbReference>
<comment type="caution">
    <text evidence="2">The sequence shown here is derived from an EMBL/GenBank/DDBJ whole genome shotgun (WGS) entry which is preliminary data.</text>
</comment>
<evidence type="ECO:0000256" key="1">
    <source>
        <dbReference type="SAM" id="Phobius"/>
    </source>
</evidence>
<organism evidence="2 3">
    <name type="scientific">Flavobacterium microcysteis</name>
    <dbReference type="NCBI Taxonomy" id="2596891"/>
    <lineage>
        <taxon>Bacteria</taxon>
        <taxon>Pseudomonadati</taxon>
        <taxon>Bacteroidota</taxon>
        <taxon>Flavobacteriia</taxon>
        <taxon>Flavobacteriales</taxon>
        <taxon>Flavobacteriaceae</taxon>
        <taxon>Flavobacterium</taxon>
    </lineage>
</organism>
<feature type="transmembrane region" description="Helical" evidence="1">
    <location>
        <begin position="53"/>
        <end position="76"/>
    </location>
</feature>
<dbReference type="Proteomes" id="UP000319175">
    <property type="component" value="Unassembled WGS sequence"/>
</dbReference>
<keyword evidence="3" id="KW-1185">Reference proteome</keyword>
<name>A0A501Q1Z5_9FLAO</name>
<keyword evidence="1" id="KW-1133">Transmembrane helix</keyword>
<reference evidence="2 3" key="1">
    <citation type="submission" date="2019-06" db="EMBL/GenBank/DDBJ databases">
        <title>Flavobacterium sp. MaA-Y11 from geoumgang.</title>
        <authorList>
            <person name="Jeong S."/>
        </authorList>
    </citation>
    <scope>NUCLEOTIDE SEQUENCE [LARGE SCALE GENOMIC DNA]</scope>
    <source>
        <strain evidence="2 3">MaA-Y11</strain>
    </source>
</reference>
<gene>
    <name evidence="2" type="ORF">FJA49_17670</name>
</gene>